<evidence type="ECO:0008006" key="3">
    <source>
        <dbReference type="Google" id="ProtNLM"/>
    </source>
</evidence>
<sequence>MPSGPQFAVTKGFKHVEAIIKYLIILVGVVLVQGCATKYQETTDWELKGGYFERKIAAGLYRVTGKTDVKSWLSYSEARRIFNKRAAELCSDKGYILIDQRESSLRDEPIGNSVILSEGAYMPIKGPGMTVATVEGEILCKGGALTPEEAKRFIENNVN</sequence>
<accession>A0ABY9E8E2</accession>
<organism evidence="1 2">
    <name type="scientific">Microbulbifer spongiae</name>
    <dbReference type="NCBI Taxonomy" id="2944933"/>
    <lineage>
        <taxon>Bacteria</taxon>
        <taxon>Pseudomonadati</taxon>
        <taxon>Pseudomonadota</taxon>
        <taxon>Gammaproteobacteria</taxon>
        <taxon>Cellvibrionales</taxon>
        <taxon>Microbulbiferaceae</taxon>
        <taxon>Microbulbifer</taxon>
    </lineage>
</organism>
<dbReference type="Proteomes" id="UP001321520">
    <property type="component" value="Chromosome"/>
</dbReference>
<gene>
    <name evidence="1" type="ORF">M8T91_13710</name>
</gene>
<dbReference type="RefSeq" id="WP_301414728.1">
    <property type="nucleotide sequence ID" value="NZ_CP098023.1"/>
</dbReference>
<proteinExistence type="predicted"/>
<evidence type="ECO:0000313" key="2">
    <source>
        <dbReference type="Proteomes" id="UP001321520"/>
    </source>
</evidence>
<name>A0ABY9E8E2_9GAMM</name>
<reference evidence="1 2" key="1">
    <citation type="submission" date="2022-05" db="EMBL/GenBank/DDBJ databases">
        <title>Microbulbifer sp. nov., isolated from sponge.</title>
        <authorList>
            <person name="Gao L."/>
        </authorList>
    </citation>
    <scope>NUCLEOTIDE SEQUENCE [LARGE SCALE GENOMIC DNA]</scope>
    <source>
        <strain evidence="1 2">MI-G</strain>
    </source>
</reference>
<protein>
    <recommendedName>
        <fullName evidence="3">Lipoprotein</fullName>
    </recommendedName>
</protein>
<keyword evidence="2" id="KW-1185">Reference proteome</keyword>
<dbReference type="EMBL" id="CP098023">
    <property type="protein sequence ID" value="WKD48942.1"/>
    <property type="molecule type" value="Genomic_DNA"/>
</dbReference>
<evidence type="ECO:0000313" key="1">
    <source>
        <dbReference type="EMBL" id="WKD48942.1"/>
    </source>
</evidence>